<dbReference type="SUPFAM" id="SSF51445">
    <property type="entry name" value="(Trans)glycosidases"/>
    <property type="match status" value="1"/>
</dbReference>
<dbReference type="GO" id="GO:0004563">
    <property type="term" value="F:beta-N-acetylhexosaminidase activity"/>
    <property type="evidence" value="ECO:0007669"/>
    <property type="project" value="UniProtKB-EC"/>
</dbReference>
<proteinExistence type="inferred from homology"/>
<dbReference type="PANTHER" id="PTHR30480:SF16">
    <property type="entry name" value="GLYCOSIDE HYDROLASE FAMILY 3 DOMAIN PROTEIN"/>
    <property type="match status" value="1"/>
</dbReference>
<dbReference type="InterPro" id="IPR050226">
    <property type="entry name" value="NagZ_Beta-hexosaminidase"/>
</dbReference>
<keyword evidence="2 5" id="KW-0378">Hydrolase</keyword>
<dbReference type="Pfam" id="PF00933">
    <property type="entry name" value="Glyco_hydro_3"/>
    <property type="match status" value="1"/>
</dbReference>
<name>A0A645BG24_9ZZZZ</name>
<dbReference type="GO" id="GO:0005975">
    <property type="term" value="P:carbohydrate metabolic process"/>
    <property type="evidence" value="ECO:0007669"/>
    <property type="project" value="InterPro"/>
</dbReference>
<keyword evidence="3 5" id="KW-0326">Glycosidase</keyword>
<dbReference type="Gene3D" id="3.20.20.300">
    <property type="entry name" value="Glycoside hydrolase, family 3, N-terminal domain"/>
    <property type="match status" value="1"/>
</dbReference>
<dbReference type="PANTHER" id="PTHR30480">
    <property type="entry name" value="BETA-HEXOSAMINIDASE-RELATED"/>
    <property type="match status" value="1"/>
</dbReference>
<dbReference type="Gene3D" id="3.40.50.1700">
    <property type="entry name" value="Glycoside hydrolase family 3 C-terminal domain"/>
    <property type="match status" value="1"/>
</dbReference>
<organism evidence="5">
    <name type="scientific">bioreactor metagenome</name>
    <dbReference type="NCBI Taxonomy" id="1076179"/>
    <lineage>
        <taxon>unclassified sequences</taxon>
        <taxon>metagenomes</taxon>
        <taxon>ecological metagenomes</taxon>
    </lineage>
</organism>
<dbReference type="InterPro" id="IPR036881">
    <property type="entry name" value="Glyco_hydro_3_C_sf"/>
</dbReference>
<evidence type="ECO:0000256" key="1">
    <source>
        <dbReference type="ARBA" id="ARBA00005336"/>
    </source>
</evidence>
<protein>
    <submittedName>
        <fullName evidence="5">Beta-hexosaminidase</fullName>
        <ecNumber evidence="5">3.2.1.52</ecNumber>
    </submittedName>
</protein>
<sequence>MIQFEAAVRMAGHKMIAGFEGTSLPDEMIRLVKEHKVSNVILFRRNIESKQQLKRLCDAIQALIQEETGEAALITIDQEGGGVSRLPSECPVFPSQMAIAATGNPYHAYEAALLTGLQLLELGVNFNLAPVMDLNLNPNNPVIGTRSYSDRPEISALFGAESIRGHKAAGVFAAAKHFPGHGDTSVDSHVGLPTVDKSIDEMRESELKSFQAAIAAGVPAVMVSHILYPRLQEKPLPATMSRDIITDLLKGDMKFKGLAISDCMMMDAIRAYYGTVEGCVASAQAGMDLIFVSHDPALAAQAAQGIRDMILSGGISEEEAAASENKVLAAKREAFKSQQAFSNPPKDDELRGKAAGMAREALCLVHADALPDIGSDPLFIGRPPYRAGQASDPGAHQISFSRRMADAAGGRTFELNAELTEDDVPAILSAAGLASAVILGVQGIRLSAAEEKLLIAMRGISKPVVCVTLRTPYPLSRLPEGVTGLAAFDYSKDSLTALCEAFTQGLTPAGRMPVRL</sequence>
<dbReference type="AlphaFoldDB" id="A0A645BG24"/>
<reference evidence="5" key="1">
    <citation type="submission" date="2019-08" db="EMBL/GenBank/DDBJ databases">
        <authorList>
            <person name="Kucharzyk K."/>
            <person name="Murdoch R.W."/>
            <person name="Higgins S."/>
            <person name="Loffler F."/>
        </authorList>
    </citation>
    <scope>NUCLEOTIDE SEQUENCE</scope>
</reference>
<evidence type="ECO:0000256" key="2">
    <source>
        <dbReference type="ARBA" id="ARBA00022801"/>
    </source>
</evidence>
<dbReference type="GO" id="GO:0009254">
    <property type="term" value="P:peptidoglycan turnover"/>
    <property type="evidence" value="ECO:0007669"/>
    <property type="project" value="TreeGrafter"/>
</dbReference>
<evidence type="ECO:0000259" key="4">
    <source>
        <dbReference type="Pfam" id="PF00933"/>
    </source>
</evidence>
<evidence type="ECO:0000313" key="5">
    <source>
        <dbReference type="EMBL" id="MPM62143.1"/>
    </source>
</evidence>
<dbReference type="InterPro" id="IPR017853">
    <property type="entry name" value="GH"/>
</dbReference>
<comment type="similarity">
    <text evidence="1">Belongs to the glycosyl hydrolase 3 family.</text>
</comment>
<feature type="domain" description="Glycoside hydrolase family 3 N-terminal" evidence="4">
    <location>
        <begin position="26"/>
        <end position="328"/>
    </location>
</feature>
<dbReference type="InterPro" id="IPR001764">
    <property type="entry name" value="Glyco_hydro_3_N"/>
</dbReference>
<dbReference type="InterPro" id="IPR036962">
    <property type="entry name" value="Glyco_hydro_3_N_sf"/>
</dbReference>
<dbReference type="EC" id="3.2.1.52" evidence="5"/>
<comment type="caution">
    <text evidence="5">The sequence shown here is derived from an EMBL/GenBank/DDBJ whole genome shotgun (WGS) entry which is preliminary data.</text>
</comment>
<dbReference type="EMBL" id="VSSQ01018710">
    <property type="protein sequence ID" value="MPM62143.1"/>
    <property type="molecule type" value="Genomic_DNA"/>
</dbReference>
<accession>A0A645BG24</accession>
<gene>
    <name evidence="5" type="primary">nagZ_23</name>
    <name evidence="5" type="ORF">SDC9_109009</name>
</gene>
<evidence type="ECO:0000256" key="3">
    <source>
        <dbReference type="ARBA" id="ARBA00023295"/>
    </source>
</evidence>